<name>A0A914DPT1_9BILA</name>
<dbReference type="WBParaSite" id="ACRNAN_scaffold33316.g11874.t1">
    <property type="protein sequence ID" value="ACRNAN_scaffold33316.g11874.t1"/>
    <property type="gene ID" value="ACRNAN_scaffold33316.g11874"/>
</dbReference>
<evidence type="ECO:0000313" key="2">
    <source>
        <dbReference type="WBParaSite" id="ACRNAN_scaffold33316.g11874.t1"/>
    </source>
</evidence>
<organism evidence="1 2">
    <name type="scientific">Acrobeloides nanus</name>
    <dbReference type="NCBI Taxonomy" id="290746"/>
    <lineage>
        <taxon>Eukaryota</taxon>
        <taxon>Metazoa</taxon>
        <taxon>Ecdysozoa</taxon>
        <taxon>Nematoda</taxon>
        <taxon>Chromadorea</taxon>
        <taxon>Rhabditida</taxon>
        <taxon>Tylenchina</taxon>
        <taxon>Cephalobomorpha</taxon>
        <taxon>Cephaloboidea</taxon>
        <taxon>Cephalobidae</taxon>
        <taxon>Acrobeloides</taxon>
    </lineage>
</organism>
<keyword evidence="1" id="KW-1185">Reference proteome</keyword>
<reference evidence="2" key="1">
    <citation type="submission" date="2022-11" db="UniProtKB">
        <authorList>
            <consortium name="WormBaseParasite"/>
        </authorList>
    </citation>
    <scope>IDENTIFICATION</scope>
</reference>
<accession>A0A914DPT1</accession>
<protein>
    <submittedName>
        <fullName evidence="2">Uncharacterized protein</fullName>
    </submittedName>
</protein>
<evidence type="ECO:0000313" key="1">
    <source>
        <dbReference type="Proteomes" id="UP000887540"/>
    </source>
</evidence>
<dbReference type="Proteomes" id="UP000887540">
    <property type="component" value="Unplaced"/>
</dbReference>
<dbReference type="AlphaFoldDB" id="A0A914DPT1"/>
<sequence length="54" mass="6338">INGQKLKNYGQKLKNYGQELENREKEFNVFKLEMQYQTSNTLLTDEVVGTNPMI</sequence>
<proteinExistence type="predicted"/>